<dbReference type="PROSITE" id="PS00086">
    <property type="entry name" value="CYTOCHROME_P450"/>
    <property type="match status" value="1"/>
</dbReference>
<keyword evidence="8" id="KW-0503">Monooxygenase</keyword>
<dbReference type="InterPro" id="IPR023213">
    <property type="entry name" value="CAT-like_dom_sf"/>
</dbReference>
<dbReference type="SUPFAM" id="SSF48264">
    <property type="entry name" value="Cytochrome P450"/>
    <property type="match status" value="1"/>
</dbReference>
<organism evidence="13 14">
    <name type="scientific">Penicillium desertorum</name>
    <dbReference type="NCBI Taxonomy" id="1303715"/>
    <lineage>
        <taxon>Eukaryota</taxon>
        <taxon>Fungi</taxon>
        <taxon>Dikarya</taxon>
        <taxon>Ascomycota</taxon>
        <taxon>Pezizomycotina</taxon>
        <taxon>Eurotiomycetes</taxon>
        <taxon>Eurotiomycetidae</taxon>
        <taxon>Eurotiales</taxon>
        <taxon>Aspergillaceae</taxon>
        <taxon>Penicillium</taxon>
    </lineage>
</organism>
<reference evidence="13" key="1">
    <citation type="submission" date="2022-12" db="EMBL/GenBank/DDBJ databases">
        <authorList>
            <person name="Petersen C."/>
        </authorList>
    </citation>
    <scope>NUCLEOTIDE SEQUENCE</scope>
    <source>
        <strain evidence="13">IBT 17660</strain>
    </source>
</reference>
<dbReference type="GO" id="GO:0020037">
    <property type="term" value="F:heme binding"/>
    <property type="evidence" value="ECO:0007669"/>
    <property type="project" value="InterPro"/>
</dbReference>
<dbReference type="InterPro" id="IPR050121">
    <property type="entry name" value="Cytochrome_P450_monoxygenase"/>
</dbReference>
<sequence length="720" mass="81922">MMSSNDISGFLIHCTFNDILLGGISVYLIYGIFLCIYRLTLHPLAQFPGPKLAAATFWYEFYYDLFPHKLRYLWKVEEMHKKYGPIVRINPIHLHINDPNYLDEIYAGGNRKRNRDPWYYRSEPNGPLGWSVFQTVDHDVHRMRRAALNRFFSKRSVQEHEQMIIEKIEALCGRFAEACRTGDVVSLTFACGALTMDVISAYAFGTETDNLTRQDFGAENLEAYSKLSQFGPVGRQFPGIAKACLTLIPSSLMHRISPAAALIPRNRLLFRGMIEDSVLQQEREKEGKLESLSEGEKKSQKNKSIFQDILRSNLPLSEKAPARLAAEANLLLIAGTETTARALSVVLFHILDNPQTLLLLREELAPLMPHPNAQVSVAALEALRFFPAVITEGIRLSHVVSSRMPRYAPEEKLRYGKWSIPVGARVMQSHYLHHMNTDIFPDPYTFNPNRWLDNPGLKQNYFMGFGKGSRICLGINLVYAELYLAVASLMTRFDMRLHDTVRERDVDVKRDCIIGLPSAEGQGIRGNHLLIIMAPISKIALGPLDHIAAWNIPQSVIYLSLKHDVTVLDAFTLLQEGLRRTFAQIPWLNGRVHRQTEDTTGWRPGQLEIRFEPPSLEGPPHQLRFNELETDLKFSDLRDHGFPLDTFKEETLLWAMPFKPDFEKGTEVLTAQANFLPGGLRPCSFCGEPGLRRHRDALRDTDLGQPLQLVDDEYDDEQPT</sequence>
<evidence type="ECO:0000256" key="7">
    <source>
        <dbReference type="ARBA" id="ARBA00023004"/>
    </source>
</evidence>
<keyword evidence="11" id="KW-1133">Transmembrane helix</keyword>
<evidence type="ECO:0000256" key="9">
    <source>
        <dbReference type="ARBA" id="ARBA00023315"/>
    </source>
</evidence>
<dbReference type="GO" id="GO:0016705">
    <property type="term" value="F:oxidoreductase activity, acting on paired donors, with incorporation or reduction of molecular oxygen"/>
    <property type="evidence" value="ECO:0007669"/>
    <property type="project" value="InterPro"/>
</dbReference>
<keyword evidence="4" id="KW-0808">Transferase</keyword>
<dbReference type="GO" id="GO:0004497">
    <property type="term" value="F:monooxygenase activity"/>
    <property type="evidence" value="ECO:0007669"/>
    <property type="project" value="UniProtKB-KW"/>
</dbReference>
<evidence type="ECO:0000256" key="5">
    <source>
        <dbReference type="ARBA" id="ARBA00022723"/>
    </source>
</evidence>
<feature type="transmembrane region" description="Helical" evidence="11">
    <location>
        <begin position="20"/>
        <end position="41"/>
    </location>
</feature>
<evidence type="ECO:0000256" key="11">
    <source>
        <dbReference type="SAM" id="Phobius"/>
    </source>
</evidence>
<evidence type="ECO:0000313" key="13">
    <source>
        <dbReference type="EMBL" id="KAJ5459317.1"/>
    </source>
</evidence>
<dbReference type="PRINTS" id="PR00463">
    <property type="entry name" value="EP450I"/>
</dbReference>
<dbReference type="InterPro" id="IPR036396">
    <property type="entry name" value="Cyt_P450_sf"/>
</dbReference>
<dbReference type="PRINTS" id="PR00385">
    <property type="entry name" value="P450"/>
</dbReference>
<dbReference type="Proteomes" id="UP001147760">
    <property type="component" value="Unassembled WGS sequence"/>
</dbReference>
<dbReference type="Pfam" id="PF00067">
    <property type="entry name" value="p450"/>
    <property type="match status" value="1"/>
</dbReference>
<keyword evidence="9" id="KW-0012">Acyltransferase</keyword>
<feature type="domain" description="Trichothecene 3-O-acetyltransferase-like N-terminal" evidence="12">
    <location>
        <begin position="560"/>
        <end position="680"/>
    </location>
</feature>
<evidence type="ECO:0000256" key="1">
    <source>
        <dbReference type="ARBA" id="ARBA00001971"/>
    </source>
</evidence>
<dbReference type="PANTHER" id="PTHR24305">
    <property type="entry name" value="CYTOCHROME P450"/>
    <property type="match status" value="1"/>
</dbReference>
<dbReference type="Gene3D" id="1.10.630.10">
    <property type="entry name" value="Cytochrome P450"/>
    <property type="match status" value="1"/>
</dbReference>
<keyword evidence="3 10" id="KW-0349">Heme</keyword>
<keyword evidence="11" id="KW-0472">Membrane</keyword>
<dbReference type="InterPro" id="IPR001128">
    <property type="entry name" value="Cyt_P450"/>
</dbReference>
<comment type="cofactor">
    <cofactor evidence="1 10">
        <name>heme</name>
        <dbReference type="ChEBI" id="CHEBI:30413"/>
    </cofactor>
</comment>
<proteinExistence type="inferred from homology"/>
<evidence type="ECO:0000256" key="4">
    <source>
        <dbReference type="ARBA" id="ARBA00022679"/>
    </source>
</evidence>
<keyword evidence="14" id="KW-1185">Reference proteome</keyword>
<evidence type="ECO:0000259" key="12">
    <source>
        <dbReference type="Pfam" id="PF22664"/>
    </source>
</evidence>
<keyword evidence="5 10" id="KW-0479">Metal-binding</keyword>
<keyword evidence="6" id="KW-0560">Oxidoreductase</keyword>
<comment type="caution">
    <text evidence="13">The sequence shown here is derived from an EMBL/GenBank/DDBJ whole genome shotgun (WGS) entry which is preliminary data.</text>
</comment>
<dbReference type="Pfam" id="PF22664">
    <property type="entry name" value="TRI-like_N"/>
    <property type="match status" value="1"/>
</dbReference>
<name>A0A9W9WGV8_9EURO</name>
<keyword evidence="11" id="KW-0812">Transmembrane</keyword>
<gene>
    <name evidence="13" type="ORF">N7530_011261</name>
</gene>
<reference evidence="13" key="2">
    <citation type="journal article" date="2023" name="IMA Fungus">
        <title>Comparative genomic study of the Penicillium genus elucidates a diverse pangenome and 15 lateral gene transfer events.</title>
        <authorList>
            <person name="Petersen C."/>
            <person name="Sorensen T."/>
            <person name="Nielsen M.R."/>
            <person name="Sondergaard T.E."/>
            <person name="Sorensen J.L."/>
            <person name="Fitzpatrick D.A."/>
            <person name="Frisvad J.C."/>
            <person name="Nielsen K.L."/>
        </authorList>
    </citation>
    <scope>NUCLEOTIDE SEQUENCE</scope>
    <source>
        <strain evidence="13">IBT 17660</strain>
    </source>
</reference>
<dbReference type="GO" id="GO:0016746">
    <property type="term" value="F:acyltransferase activity"/>
    <property type="evidence" value="ECO:0007669"/>
    <property type="project" value="UniProtKB-KW"/>
</dbReference>
<dbReference type="InterPro" id="IPR002401">
    <property type="entry name" value="Cyt_P450_E_grp-I"/>
</dbReference>
<evidence type="ECO:0000256" key="2">
    <source>
        <dbReference type="ARBA" id="ARBA00010617"/>
    </source>
</evidence>
<dbReference type="CDD" id="cd11062">
    <property type="entry name" value="CYP58-like"/>
    <property type="match status" value="1"/>
</dbReference>
<feature type="binding site" description="axial binding residue" evidence="10">
    <location>
        <position position="472"/>
    </location>
    <ligand>
        <name>heme</name>
        <dbReference type="ChEBI" id="CHEBI:30413"/>
    </ligand>
    <ligandPart>
        <name>Fe</name>
        <dbReference type="ChEBI" id="CHEBI:18248"/>
    </ligandPart>
</feature>
<evidence type="ECO:0000256" key="3">
    <source>
        <dbReference type="ARBA" id="ARBA00022617"/>
    </source>
</evidence>
<dbReference type="EMBL" id="JAPWDO010000008">
    <property type="protein sequence ID" value="KAJ5459317.1"/>
    <property type="molecule type" value="Genomic_DNA"/>
</dbReference>
<keyword evidence="7 10" id="KW-0408">Iron</keyword>
<protein>
    <submittedName>
        <fullName evidence="13">Benzoate 4-monooxygenase cytochrome P450</fullName>
    </submittedName>
</protein>
<evidence type="ECO:0000256" key="8">
    <source>
        <dbReference type="ARBA" id="ARBA00023033"/>
    </source>
</evidence>
<accession>A0A9W9WGV8</accession>
<comment type="similarity">
    <text evidence="2">Belongs to the cytochrome P450 family.</text>
</comment>
<evidence type="ECO:0000256" key="10">
    <source>
        <dbReference type="PIRSR" id="PIRSR602401-1"/>
    </source>
</evidence>
<dbReference type="Gene3D" id="3.30.559.10">
    <property type="entry name" value="Chloramphenicol acetyltransferase-like domain"/>
    <property type="match status" value="1"/>
</dbReference>
<evidence type="ECO:0000313" key="14">
    <source>
        <dbReference type="Proteomes" id="UP001147760"/>
    </source>
</evidence>
<dbReference type="InterPro" id="IPR054710">
    <property type="entry name" value="Tri101-like_N"/>
</dbReference>
<dbReference type="GO" id="GO:0005506">
    <property type="term" value="F:iron ion binding"/>
    <property type="evidence" value="ECO:0007669"/>
    <property type="project" value="InterPro"/>
</dbReference>
<dbReference type="OrthoDB" id="3945418at2759"/>
<dbReference type="PANTHER" id="PTHR24305:SF157">
    <property type="entry name" value="N-ACETYLTRYPTOPHAN 6-HYDROXYLASE IVOC-RELATED"/>
    <property type="match status" value="1"/>
</dbReference>
<dbReference type="GO" id="GO:0043386">
    <property type="term" value="P:mycotoxin biosynthetic process"/>
    <property type="evidence" value="ECO:0007669"/>
    <property type="project" value="UniProtKB-ARBA"/>
</dbReference>
<dbReference type="InterPro" id="IPR017972">
    <property type="entry name" value="Cyt_P450_CS"/>
</dbReference>
<evidence type="ECO:0000256" key="6">
    <source>
        <dbReference type="ARBA" id="ARBA00023002"/>
    </source>
</evidence>
<dbReference type="AlphaFoldDB" id="A0A9W9WGV8"/>